<gene>
    <name evidence="3" type="ORF">UX20_C0005G0003</name>
</gene>
<sequence length="675" mass="74108">MFQKFKYLYVFGLIASLLAPRFAADAYQMKTTFPKRANYFLSWDLSEAQARELSRWDLVILDMEHAARNPEKIRLMRSLNPSIIILAYITSQEIRDDALEQKMYTPLRYELAQRIDPSWNLQRPNGALVRFWPGAHVLNLTTQAPAVNGARWIETLGNFVSTRILASGLWDGVFLDNTWNSLSNQVGGQLDINRDGVAESTDAIDRAYVDGFNALVQNIRASTGDRYLIMGNDGERFVQFNGMMFENFPLARGWSATMKQYTDFTDKSRAPSFAVINANTNNTGDQNQLQAMRFGLASTLLGDGYYAFDFGDQNHGQTWWYDEYEALLGEPTSAPYVQKNGSSNFVTKGIWRRDYTHGLVLVNTADTAETLDLNADFEKIKGMQDIGVNDGQIVNAVSIPPHDGLILLRPLDFLEGAPYVNGAFIRIYHADGTQLRNGFFSYNESFLGGQTIAHIDLDRDDTLETIVIEHNRAVIKEGNTVRATMYPFGTAWRGELSVSAVDTGDANGLYLVFGQKTRGGKVAVTRADGAMVTRSFDGIRAGFAGGVTVSAGHLSNSASTEIVVGTANGASLVKVFSLRGKLLSAGWNVFGKRDTQGVSVAVGDVNGDGKDEIIAGHARGAPEVKVFNGRGVLQNRFVAGSSTSKSGIEVSSVRALGGWQSSIITSSRSCFFCGQ</sequence>
<accession>A0A0G1QZT8</accession>
<dbReference type="InterPro" id="IPR013785">
    <property type="entry name" value="Aldolase_TIM"/>
</dbReference>
<feature type="signal peptide" evidence="2">
    <location>
        <begin position="1"/>
        <end position="23"/>
    </location>
</feature>
<dbReference type="InterPro" id="IPR028994">
    <property type="entry name" value="Integrin_alpha_N"/>
</dbReference>
<dbReference type="Gene3D" id="2.130.10.130">
    <property type="entry name" value="Integrin alpha, N-terminal"/>
    <property type="match status" value="1"/>
</dbReference>
<organism evidence="3 4">
    <name type="scientific">Candidatus Magasanikbacteria bacterium GW2011_GWC2_45_8</name>
    <dbReference type="NCBI Taxonomy" id="1619050"/>
    <lineage>
        <taxon>Bacteria</taxon>
        <taxon>Candidatus Magasanikiibacteriota</taxon>
    </lineage>
</organism>
<comment type="caution">
    <text evidence="3">The sequence shown here is derived from an EMBL/GenBank/DDBJ whole genome shotgun (WGS) entry which is preliminary data.</text>
</comment>
<feature type="chain" id="PRO_5002539356" description="FG-GAP repeat protein" evidence="2">
    <location>
        <begin position="24"/>
        <end position="675"/>
    </location>
</feature>
<dbReference type="EMBL" id="LCLH01000005">
    <property type="protein sequence ID" value="KKU14155.1"/>
    <property type="molecule type" value="Genomic_DNA"/>
</dbReference>
<dbReference type="InterPro" id="IPR029455">
    <property type="entry name" value="GHL15"/>
</dbReference>
<dbReference type="Gene3D" id="3.20.20.70">
    <property type="entry name" value="Aldolase class I"/>
    <property type="match status" value="1"/>
</dbReference>
<name>A0A0G1QZT8_9BACT</name>
<dbReference type="AlphaFoldDB" id="A0A0G1QZT8"/>
<reference evidence="3 4" key="1">
    <citation type="journal article" date="2015" name="Nature">
        <title>rRNA introns, odd ribosomes, and small enigmatic genomes across a large radiation of phyla.</title>
        <authorList>
            <person name="Brown C.T."/>
            <person name="Hug L.A."/>
            <person name="Thomas B.C."/>
            <person name="Sharon I."/>
            <person name="Castelle C.J."/>
            <person name="Singh A."/>
            <person name="Wilkins M.J."/>
            <person name="Williams K.H."/>
            <person name="Banfield J.F."/>
        </authorList>
    </citation>
    <scope>NUCLEOTIDE SEQUENCE [LARGE SCALE GENOMIC DNA]</scope>
</reference>
<dbReference type="STRING" id="1619050.UX20_C0005G0003"/>
<evidence type="ECO:0000313" key="3">
    <source>
        <dbReference type="EMBL" id="KKU14155.1"/>
    </source>
</evidence>
<dbReference type="SUPFAM" id="SSF69318">
    <property type="entry name" value="Integrin alpha N-terminal domain"/>
    <property type="match status" value="1"/>
</dbReference>
<dbReference type="Pfam" id="PF01839">
    <property type="entry name" value="FG-GAP"/>
    <property type="match status" value="1"/>
</dbReference>
<evidence type="ECO:0000256" key="2">
    <source>
        <dbReference type="SAM" id="SignalP"/>
    </source>
</evidence>
<dbReference type="InterPro" id="IPR013517">
    <property type="entry name" value="FG-GAP"/>
</dbReference>
<dbReference type="Pfam" id="PF14885">
    <property type="entry name" value="GHL15"/>
    <property type="match status" value="1"/>
</dbReference>
<evidence type="ECO:0000313" key="4">
    <source>
        <dbReference type="Proteomes" id="UP000034911"/>
    </source>
</evidence>
<protein>
    <recommendedName>
        <fullName evidence="5">FG-GAP repeat protein</fullName>
    </recommendedName>
</protein>
<dbReference type="Proteomes" id="UP000034911">
    <property type="component" value="Unassembled WGS sequence"/>
</dbReference>
<keyword evidence="1 2" id="KW-0732">Signal</keyword>
<evidence type="ECO:0008006" key="5">
    <source>
        <dbReference type="Google" id="ProtNLM"/>
    </source>
</evidence>
<evidence type="ECO:0000256" key="1">
    <source>
        <dbReference type="ARBA" id="ARBA00022729"/>
    </source>
</evidence>
<proteinExistence type="predicted"/>